<feature type="domain" description="Zn(2)-C6 fungal-type" evidence="5">
    <location>
        <begin position="39"/>
        <end position="66"/>
    </location>
</feature>
<dbReference type="PANTHER" id="PTHR47256:SF3">
    <property type="entry name" value="ZN(II)2CYS6 TRANSCRIPTION FACTOR (EUROFUNG)"/>
    <property type="match status" value="1"/>
</dbReference>
<protein>
    <recommendedName>
        <fullName evidence="5">Zn(2)-C6 fungal-type domain-containing protein</fullName>
    </recommendedName>
</protein>
<dbReference type="GeneID" id="27363927"/>
<dbReference type="AlphaFoldDB" id="A0A0D2CXL4"/>
<evidence type="ECO:0000256" key="4">
    <source>
        <dbReference type="ARBA" id="ARBA00023242"/>
    </source>
</evidence>
<dbReference type="Proteomes" id="UP000053342">
    <property type="component" value="Unassembled WGS sequence"/>
</dbReference>
<dbReference type="PANTHER" id="PTHR47256">
    <property type="entry name" value="ZN(II)2CYS6 TRANSCRIPTION FACTOR (EUROFUNG)-RELATED"/>
    <property type="match status" value="1"/>
</dbReference>
<dbReference type="InterPro" id="IPR036864">
    <property type="entry name" value="Zn2-C6_fun-type_DNA-bd_sf"/>
</dbReference>
<dbReference type="VEuPathDB" id="FungiDB:PV06_11853"/>
<dbReference type="HOGENOM" id="CLU_112732_0_0_1"/>
<evidence type="ECO:0000256" key="1">
    <source>
        <dbReference type="ARBA" id="ARBA00023015"/>
    </source>
</evidence>
<sequence>AILNVNSCLTNPLNMSPSKGKMKEFTKSRRRRTKHVSSACETCRQRRRKCDKKRPCNQCKNAGWECKEQVKKDLRGKDFRQEEAWRARLMGQIIDICQDSTTLEFMDLMTVFHNQPSCEDIDRVLNNTKNSQRLAARQYEVFPNDDRQIMLPGYQPDRYEHGFQTTIPHRHPNMSREKYVELRVDRHVKTKSDNHTSIDAGRQRISIQALTLP</sequence>
<dbReference type="GO" id="GO:0003677">
    <property type="term" value="F:DNA binding"/>
    <property type="evidence" value="ECO:0007669"/>
    <property type="project" value="UniProtKB-KW"/>
</dbReference>
<keyword evidence="2" id="KW-0238">DNA-binding</keyword>
<evidence type="ECO:0000313" key="6">
    <source>
        <dbReference type="EMBL" id="KIW35818.1"/>
    </source>
</evidence>
<accession>A0A0D2CXL4</accession>
<dbReference type="GO" id="GO:0008270">
    <property type="term" value="F:zinc ion binding"/>
    <property type="evidence" value="ECO:0007669"/>
    <property type="project" value="InterPro"/>
</dbReference>
<dbReference type="SUPFAM" id="SSF57701">
    <property type="entry name" value="Zn2/Cys6 DNA-binding domain"/>
    <property type="match status" value="1"/>
</dbReference>
<dbReference type="PROSITE" id="PS50048">
    <property type="entry name" value="ZN2_CY6_FUNGAL_2"/>
    <property type="match status" value="1"/>
</dbReference>
<dbReference type="GO" id="GO:0000981">
    <property type="term" value="F:DNA-binding transcription factor activity, RNA polymerase II-specific"/>
    <property type="evidence" value="ECO:0007669"/>
    <property type="project" value="InterPro"/>
</dbReference>
<dbReference type="EMBL" id="KN847411">
    <property type="protein sequence ID" value="KIW35818.1"/>
    <property type="molecule type" value="Genomic_DNA"/>
</dbReference>
<dbReference type="Gene3D" id="4.10.240.10">
    <property type="entry name" value="Zn(2)-C6 fungal-type DNA-binding domain"/>
    <property type="match status" value="1"/>
</dbReference>
<keyword evidence="4" id="KW-0539">Nucleus</keyword>
<dbReference type="RefSeq" id="XP_016256034.1">
    <property type="nucleotide sequence ID" value="XM_016413598.1"/>
</dbReference>
<evidence type="ECO:0000313" key="7">
    <source>
        <dbReference type="Proteomes" id="UP000053342"/>
    </source>
</evidence>
<keyword evidence="1" id="KW-0805">Transcription regulation</keyword>
<keyword evidence="3" id="KW-0804">Transcription</keyword>
<evidence type="ECO:0000256" key="3">
    <source>
        <dbReference type="ARBA" id="ARBA00023163"/>
    </source>
</evidence>
<dbReference type="PROSITE" id="PS00463">
    <property type="entry name" value="ZN2_CY6_FUNGAL_1"/>
    <property type="match status" value="1"/>
</dbReference>
<evidence type="ECO:0000256" key="2">
    <source>
        <dbReference type="ARBA" id="ARBA00023125"/>
    </source>
</evidence>
<dbReference type="Pfam" id="PF00172">
    <property type="entry name" value="Zn_clus"/>
    <property type="match status" value="1"/>
</dbReference>
<gene>
    <name evidence="6" type="ORF">PV06_11853</name>
</gene>
<name>A0A0D2CXL4_9EURO</name>
<keyword evidence="7" id="KW-1185">Reference proteome</keyword>
<dbReference type="CDD" id="cd00067">
    <property type="entry name" value="GAL4"/>
    <property type="match status" value="1"/>
</dbReference>
<organism evidence="6 7">
    <name type="scientific">Exophiala oligosperma</name>
    <dbReference type="NCBI Taxonomy" id="215243"/>
    <lineage>
        <taxon>Eukaryota</taxon>
        <taxon>Fungi</taxon>
        <taxon>Dikarya</taxon>
        <taxon>Ascomycota</taxon>
        <taxon>Pezizomycotina</taxon>
        <taxon>Eurotiomycetes</taxon>
        <taxon>Chaetothyriomycetidae</taxon>
        <taxon>Chaetothyriales</taxon>
        <taxon>Herpotrichiellaceae</taxon>
        <taxon>Exophiala</taxon>
    </lineage>
</organism>
<dbReference type="InterPro" id="IPR053187">
    <property type="entry name" value="Notoamide_regulator"/>
</dbReference>
<proteinExistence type="predicted"/>
<reference evidence="6 7" key="1">
    <citation type="submission" date="2015-01" db="EMBL/GenBank/DDBJ databases">
        <title>The Genome Sequence of Exophiala oligosperma CBS72588.</title>
        <authorList>
            <consortium name="The Broad Institute Genomics Platform"/>
            <person name="Cuomo C."/>
            <person name="de Hoog S."/>
            <person name="Gorbushina A."/>
            <person name="Stielow B."/>
            <person name="Teixiera M."/>
            <person name="Abouelleil A."/>
            <person name="Chapman S.B."/>
            <person name="Priest M."/>
            <person name="Young S.K."/>
            <person name="Wortman J."/>
            <person name="Nusbaum C."/>
            <person name="Birren B."/>
        </authorList>
    </citation>
    <scope>NUCLEOTIDE SEQUENCE [LARGE SCALE GENOMIC DNA]</scope>
    <source>
        <strain evidence="6 7">CBS 72588</strain>
    </source>
</reference>
<feature type="non-terminal residue" evidence="6">
    <location>
        <position position="1"/>
    </location>
</feature>
<dbReference type="SMART" id="SM00066">
    <property type="entry name" value="GAL4"/>
    <property type="match status" value="1"/>
</dbReference>
<evidence type="ECO:0000259" key="5">
    <source>
        <dbReference type="PROSITE" id="PS50048"/>
    </source>
</evidence>
<dbReference type="InterPro" id="IPR001138">
    <property type="entry name" value="Zn2Cys6_DnaBD"/>
</dbReference>